<protein>
    <recommendedName>
        <fullName evidence="2">histidine kinase</fullName>
        <ecNumber evidence="2">2.7.13.3</ecNumber>
    </recommendedName>
</protein>
<evidence type="ECO:0000256" key="6">
    <source>
        <dbReference type="ARBA" id="ARBA00023012"/>
    </source>
</evidence>
<dbReference type="FunFam" id="3.30.565.10:FF:000006">
    <property type="entry name" value="Sensor histidine kinase WalK"/>
    <property type="match status" value="1"/>
</dbReference>
<dbReference type="Gene3D" id="1.10.287.130">
    <property type="match status" value="1"/>
</dbReference>
<dbReference type="PANTHER" id="PTHR45453">
    <property type="entry name" value="PHOSPHATE REGULON SENSOR PROTEIN PHOR"/>
    <property type="match status" value="1"/>
</dbReference>
<dbReference type="InterPro" id="IPR050351">
    <property type="entry name" value="BphY/WalK/GraS-like"/>
</dbReference>
<dbReference type="GO" id="GO:0016036">
    <property type="term" value="P:cellular response to phosphate starvation"/>
    <property type="evidence" value="ECO:0007669"/>
    <property type="project" value="TreeGrafter"/>
</dbReference>
<dbReference type="CDD" id="cd00082">
    <property type="entry name" value="HisKA"/>
    <property type="match status" value="1"/>
</dbReference>
<dbReference type="PANTHER" id="PTHR45453:SF1">
    <property type="entry name" value="PHOSPHATE REGULON SENSOR PROTEIN PHOR"/>
    <property type="match status" value="1"/>
</dbReference>
<dbReference type="SMART" id="SM00388">
    <property type="entry name" value="HisKA"/>
    <property type="match status" value="1"/>
</dbReference>
<dbReference type="CDD" id="cd00075">
    <property type="entry name" value="HATPase"/>
    <property type="match status" value="1"/>
</dbReference>
<dbReference type="InterPro" id="IPR036097">
    <property type="entry name" value="HisK_dim/P_sf"/>
</dbReference>
<evidence type="ECO:0000313" key="8">
    <source>
        <dbReference type="EMBL" id="VAW08147.1"/>
    </source>
</evidence>
<dbReference type="SMART" id="SM00387">
    <property type="entry name" value="HATPase_c"/>
    <property type="match status" value="1"/>
</dbReference>
<evidence type="ECO:0000256" key="1">
    <source>
        <dbReference type="ARBA" id="ARBA00000085"/>
    </source>
</evidence>
<name>A0A3B0T486_9ZZZZ</name>
<dbReference type="Gene3D" id="3.30.565.10">
    <property type="entry name" value="Histidine kinase-like ATPase, C-terminal domain"/>
    <property type="match status" value="1"/>
</dbReference>
<evidence type="ECO:0000259" key="7">
    <source>
        <dbReference type="PROSITE" id="PS50109"/>
    </source>
</evidence>
<proteinExistence type="predicted"/>
<dbReference type="GO" id="GO:0004721">
    <property type="term" value="F:phosphoprotein phosphatase activity"/>
    <property type="evidence" value="ECO:0007669"/>
    <property type="project" value="TreeGrafter"/>
</dbReference>
<evidence type="ECO:0000256" key="5">
    <source>
        <dbReference type="ARBA" id="ARBA00022777"/>
    </source>
</evidence>
<dbReference type="InterPro" id="IPR003661">
    <property type="entry name" value="HisK_dim/P_dom"/>
</dbReference>
<dbReference type="PROSITE" id="PS50109">
    <property type="entry name" value="HIS_KIN"/>
    <property type="match status" value="1"/>
</dbReference>
<dbReference type="InterPro" id="IPR003594">
    <property type="entry name" value="HATPase_dom"/>
</dbReference>
<dbReference type="InterPro" id="IPR005467">
    <property type="entry name" value="His_kinase_dom"/>
</dbReference>
<feature type="domain" description="Histidine kinase" evidence="7">
    <location>
        <begin position="174"/>
        <end position="393"/>
    </location>
</feature>
<evidence type="ECO:0000256" key="3">
    <source>
        <dbReference type="ARBA" id="ARBA00022553"/>
    </source>
</evidence>
<gene>
    <name evidence="8" type="ORF">MNBD_ACTINO02-658</name>
</gene>
<evidence type="ECO:0000256" key="2">
    <source>
        <dbReference type="ARBA" id="ARBA00012438"/>
    </source>
</evidence>
<dbReference type="PRINTS" id="PR00344">
    <property type="entry name" value="BCTRLSENSOR"/>
</dbReference>
<dbReference type="SUPFAM" id="SSF47384">
    <property type="entry name" value="Homodimeric domain of signal transducing histidine kinase"/>
    <property type="match status" value="1"/>
</dbReference>
<evidence type="ECO:0000256" key="4">
    <source>
        <dbReference type="ARBA" id="ARBA00022679"/>
    </source>
</evidence>
<keyword evidence="3" id="KW-0597">Phosphoprotein</keyword>
<dbReference type="EC" id="2.7.13.3" evidence="2"/>
<reference evidence="8" key="1">
    <citation type="submission" date="2018-06" db="EMBL/GenBank/DDBJ databases">
        <authorList>
            <person name="Zhirakovskaya E."/>
        </authorList>
    </citation>
    <scope>NUCLEOTIDE SEQUENCE</scope>
</reference>
<dbReference type="GO" id="GO:0005886">
    <property type="term" value="C:plasma membrane"/>
    <property type="evidence" value="ECO:0007669"/>
    <property type="project" value="TreeGrafter"/>
</dbReference>
<dbReference type="Pfam" id="PF00512">
    <property type="entry name" value="HisKA"/>
    <property type="match status" value="1"/>
</dbReference>
<dbReference type="InterPro" id="IPR036890">
    <property type="entry name" value="HATPase_C_sf"/>
</dbReference>
<organism evidence="8">
    <name type="scientific">hydrothermal vent metagenome</name>
    <dbReference type="NCBI Taxonomy" id="652676"/>
    <lineage>
        <taxon>unclassified sequences</taxon>
        <taxon>metagenomes</taxon>
        <taxon>ecological metagenomes</taxon>
    </lineage>
</organism>
<dbReference type="EMBL" id="UOEK01000445">
    <property type="protein sequence ID" value="VAW08147.1"/>
    <property type="molecule type" value="Genomic_DNA"/>
</dbReference>
<dbReference type="GO" id="GO:0000155">
    <property type="term" value="F:phosphorelay sensor kinase activity"/>
    <property type="evidence" value="ECO:0007669"/>
    <property type="project" value="InterPro"/>
</dbReference>
<keyword evidence="4 8" id="KW-0808">Transferase</keyword>
<accession>A0A3B0T486</accession>
<dbReference type="AlphaFoldDB" id="A0A3B0T486"/>
<sequence>MLIAVVIFVVVVTALGSALLRQRKRLDALLAEFGGGPRVRSDHITSLRTAMQRRQKEYDVVVKQRDLRLVAIGATPLGIQLYDSEGAVVVSNDAAQQLLGSSNVALRERLAELVRHTRETGIEMDERVLTSRPVERLTRVVVRPVGDREGVVVALVDGTKSRRIEKVRRDFIANASHELKTPIGALRVLVEALVATSDVATKGALVERLSSEVVRMSALVDDVLDLARVESDVDEEAFERTNIADVVQTSLAGLASESDRYGVKIDVGGIDPDLWVCGDHRQLESAITNLMDNAVKYTAAASRRVPVDVQAQLVGDAVVITVSDAGIGIPEHDIDRIFERFYRVDRARSRETGGTGLGLAIVRHVALNHGGTVSVESVAGEGSTFRIELKQEGPCSAS</sequence>
<comment type="catalytic activity">
    <reaction evidence="1">
        <text>ATP + protein L-histidine = ADP + protein N-phospho-L-histidine.</text>
        <dbReference type="EC" id="2.7.13.3"/>
    </reaction>
</comment>
<dbReference type="Pfam" id="PF02518">
    <property type="entry name" value="HATPase_c"/>
    <property type="match status" value="1"/>
</dbReference>
<dbReference type="SUPFAM" id="SSF55874">
    <property type="entry name" value="ATPase domain of HSP90 chaperone/DNA topoisomerase II/histidine kinase"/>
    <property type="match status" value="1"/>
</dbReference>
<keyword evidence="6" id="KW-0902">Two-component regulatory system</keyword>
<keyword evidence="5" id="KW-0418">Kinase</keyword>
<dbReference type="InterPro" id="IPR004358">
    <property type="entry name" value="Sig_transdc_His_kin-like_C"/>
</dbReference>